<gene>
    <name evidence="3" type="ORF">TbgDal_III700</name>
</gene>
<feature type="region of interest" description="Disordered" evidence="1">
    <location>
        <begin position="374"/>
        <end position="408"/>
    </location>
</feature>
<feature type="region of interest" description="Disordered" evidence="1">
    <location>
        <begin position="321"/>
        <end position="345"/>
    </location>
</feature>
<feature type="compositionally biased region" description="Low complexity" evidence="1">
    <location>
        <begin position="324"/>
        <end position="337"/>
    </location>
</feature>
<dbReference type="AlphaFoldDB" id="C9ZJW7"/>
<evidence type="ECO:0000259" key="2">
    <source>
        <dbReference type="Pfam" id="PF23398"/>
    </source>
</evidence>
<dbReference type="RefSeq" id="XP_011772024.1">
    <property type="nucleotide sequence ID" value="XM_011773722.1"/>
</dbReference>
<feature type="compositionally biased region" description="Polar residues" evidence="1">
    <location>
        <begin position="1"/>
        <end position="10"/>
    </location>
</feature>
<evidence type="ECO:0000313" key="3">
    <source>
        <dbReference type="EMBL" id="CBH09731.1"/>
    </source>
</evidence>
<dbReference type="VEuPathDB" id="TriTrypDB:Tbg972.3.700"/>
<feature type="domain" description="Flagellar attachment zone protein 1 conserved" evidence="2">
    <location>
        <begin position="86"/>
        <end position="174"/>
    </location>
</feature>
<dbReference type="EMBL" id="FN554966">
    <property type="protein sequence ID" value="CBH09731.1"/>
    <property type="molecule type" value="Genomic_DNA"/>
</dbReference>
<feature type="compositionally biased region" description="Polar residues" evidence="1">
    <location>
        <begin position="285"/>
        <end position="295"/>
    </location>
</feature>
<dbReference type="Proteomes" id="UP000002316">
    <property type="component" value="Chromosome 3"/>
</dbReference>
<dbReference type="Pfam" id="PF23398">
    <property type="entry name" value="FAZ1_cons"/>
    <property type="match status" value="1"/>
</dbReference>
<feature type="region of interest" description="Disordered" evidence="1">
    <location>
        <begin position="198"/>
        <end position="299"/>
    </location>
</feature>
<evidence type="ECO:0000313" key="4">
    <source>
        <dbReference type="Proteomes" id="UP000002316"/>
    </source>
</evidence>
<proteinExistence type="predicted"/>
<dbReference type="GeneID" id="23859464"/>
<feature type="compositionally biased region" description="Low complexity" evidence="1">
    <location>
        <begin position="491"/>
        <end position="502"/>
    </location>
</feature>
<dbReference type="KEGG" id="tbg:TbgDal_III700"/>
<sequence>MLVEEQTGSVVDTVDRTNPPAEEPTPQEAVQEQRSANALQSDGDEPEAEAEAPVQHQRSDSDEIQNRNGVESEEAEARGHDDSAAVTLYQKIIEGGEWSELLSVSYDAVQKTLHREAVEATNLPDTCIRVSSLRADGNKLFVQLVLSLEENATPDEVQSILDDHPFDETRALRARHGNGPGEEDEVAAAARDECDVGDINGNTSKKEKKSAKKKVKKLPKAVASLVTDEASEQAAAAPQNRRRTNYKEAPTPYYKAISGAAARAAKDSRSTSKTRRTRGAADVNENPTSSATPRNMTVPPLSRSAIAHSVSATRALSLGDRISAGRGPRTPRTGRAPSIHTPRVGTNNLIHRSTVQRRCFGSAVVPTIPTGPIAARPSTASGTAVPLAAGRAESKEAPMRAMRRRNRRSVPPQHVVFVEMSYRKRTELQAMNAAAVVTDEEINEESIVPADAAGRMASGSTSPARRPFNKGGSVESAATRPSGGGAALTQDAVDAGGSAADSNARRLTGRNVTDTKGELPTEVKEDAEPDNRRRVGDEASAPVERDSEQEPEPRADSAVAPPTVDGSNRASPHASVNRSETVEEKEEMREEQASEKESTA</sequence>
<feature type="compositionally biased region" description="Basic residues" evidence="1">
    <location>
        <begin position="206"/>
        <end position="219"/>
    </location>
</feature>
<feature type="compositionally biased region" description="Polar residues" evidence="1">
    <location>
        <begin position="565"/>
        <end position="579"/>
    </location>
</feature>
<dbReference type="InterPro" id="IPR056614">
    <property type="entry name" value="FAZ1_cons"/>
</dbReference>
<feature type="region of interest" description="Disordered" evidence="1">
    <location>
        <begin position="1"/>
        <end position="82"/>
    </location>
</feature>
<evidence type="ECO:0000256" key="1">
    <source>
        <dbReference type="SAM" id="MobiDB-lite"/>
    </source>
</evidence>
<feature type="compositionally biased region" description="Basic and acidic residues" evidence="1">
    <location>
        <begin position="580"/>
        <end position="600"/>
    </location>
</feature>
<organism evidence="3 4">
    <name type="scientific">Trypanosoma brucei gambiense (strain MHOM/CI/86/DAL972)</name>
    <dbReference type="NCBI Taxonomy" id="679716"/>
    <lineage>
        <taxon>Eukaryota</taxon>
        <taxon>Discoba</taxon>
        <taxon>Euglenozoa</taxon>
        <taxon>Kinetoplastea</taxon>
        <taxon>Metakinetoplastina</taxon>
        <taxon>Trypanosomatida</taxon>
        <taxon>Trypanosomatidae</taxon>
        <taxon>Trypanosoma</taxon>
    </lineage>
</organism>
<feature type="region of interest" description="Disordered" evidence="1">
    <location>
        <begin position="447"/>
        <end position="600"/>
    </location>
</feature>
<protein>
    <recommendedName>
        <fullName evidence="2">Flagellar attachment zone protein 1 conserved domain-containing protein</fullName>
    </recommendedName>
</protein>
<feature type="compositionally biased region" description="Basic and acidic residues" evidence="1">
    <location>
        <begin position="513"/>
        <end position="555"/>
    </location>
</feature>
<reference evidence="4" key="1">
    <citation type="journal article" date="2010" name="PLoS Negl. Trop. Dis.">
        <title>The genome sequence of Trypanosoma brucei gambiense, causative agent of chronic human african trypanosomiasis.</title>
        <authorList>
            <person name="Jackson A.P."/>
            <person name="Sanders M."/>
            <person name="Berry A."/>
            <person name="McQuillan J."/>
            <person name="Aslett M.A."/>
            <person name="Quail M.A."/>
            <person name="Chukualim B."/>
            <person name="Capewell P."/>
            <person name="MacLeod A."/>
            <person name="Melville S.E."/>
            <person name="Gibson W."/>
            <person name="Barry J.D."/>
            <person name="Berriman M."/>
            <person name="Hertz-Fowler C."/>
        </authorList>
    </citation>
    <scope>NUCLEOTIDE SEQUENCE [LARGE SCALE GENOMIC DNA]</scope>
    <source>
        <strain evidence="4">MHOM/CI/86/DAL972</strain>
    </source>
</reference>
<accession>C9ZJW7</accession>
<name>C9ZJW7_TRYB9</name>
<feature type="compositionally biased region" description="Polar residues" evidence="1">
    <location>
        <begin position="28"/>
        <end position="40"/>
    </location>
</feature>